<keyword evidence="1" id="KW-1133">Transmembrane helix</keyword>
<evidence type="ECO:0000313" key="3">
    <source>
        <dbReference type="WBParaSite" id="PSU_v2.g14618.t1"/>
    </source>
</evidence>
<dbReference type="AlphaFoldDB" id="A0A914Y799"/>
<organism evidence="2 3">
    <name type="scientific">Panagrolaimus superbus</name>
    <dbReference type="NCBI Taxonomy" id="310955"/>
    <lineage>
        <taxon>Eukaryota</taxon>
        <taxon>Metazoa</taxon>
        <taxon>Ecdysozoa</taxon>
        <taxon>Nematoda</taxon>
        <taxon>Chromadorea</taxon>
        <taxon>Rhabditida</taxon>
        <taxon>Tylenchina</taxon>
        <taxon>Panagrolaimomorpha</taxon>
        <taxon>Panagrolaimoidea</taxon>
        <taxon>Panagrolaimidae</taxon>
        <taxon>Panagrolaimus</taxon>
    </lineage>
</organism>
<evidence type="ECO:0000313" key="2">
    <source>
        <dbReference type="Proteomes" id="UP000887577"/>
    </source>
</evidence>
<name>A0A914Y799_9BILA</name>
<sequence>MVLNWAFDTLYTHKTPSYYIQCFCIFTSIIIFGSFNLWQLMVSQDFCNYVEMLARTEIATTKSQQTGVTSLDIIHNEKQHNPVVLVVNRNSTDMIHNNSSSTPSGQDYRLVL</sequence>
<accession>A0A914Y799</accession>
<dbReference type="Proteomes" id="UP000887577">
    <property type="component" value="Unplaced"/>
</dbReference>
<reference evidence="3" key="1">
    <citation type="submission" date="2022-11" db="UniProtKB">
        <authorList>
            <consortium name="WormBaseParasite"/>
        </authorList>
    </citation>
    <scope>IDENTIFICATION</scope>
</reference>
<evidence type="ECO:0000256" key="1">
    <source>
        <dbReference type="SAM" id="Phobius"/>
    </source>
</evidence>
<protein>
    <submittedName>
        <fullName evidence="3">Uncharacterized protein</fullName>
    </submittedName>
</protein>
<keyword evidence="2" id="KW-1185">Reference proteome</keyword>
<proteinExistence type="predicted"/>
<feature type="transmembrane region" description="Helical" evidence="1">
    <location>
        <begin position="18"/>
        <end position="38"/>
    </location>
</feature>
<keyword evidence="1" id="KW-0472">Membrane</keyword>
<dbReference type="WBParaSite" id="PSU_v2.g14618.t1">
    <property type="protein sequence ID" value="PSU_v2.g14618.t1"/>
    <property type="gene ID" value="PSU_v2.g14618"/>
</dbReference>
<keyword evidence="1" id="KW-0812">Transmembrane</keyword>